<comment type="similarity">
    <text evidence="1">Belongs to the peptidase S1 family.</text>
</comment>
<dbReference type="PROSITE" id="PS50240">
    <property type="entry name" value="TRYPSIN_DOM"/>
    <property type="match status" value="1"/>
</dbReference>
<dbReference type="OrthoDB" id="6380398at2759"/>
<evidence type="ECO:0000313" key="4">
    <source>
        <dbReference type="EMBL" id="KXN66353.1"/>
    </source>
</evidence>
<organism evidence="4 5">
    <name type="scientific">Conidiobolus coronatus (strain ATCC 28846 / CBS 209.66 / NRRL 28638)</name>
    <name type="common">Delacroixia coronata</name>
    <dbReference type="NCBI Taxonomy" id="796925"/>
    <lineage>
        <taxon>Eukaryota</taxon>
        <taxon>Fungi</taxon>
        <taxon>Fungi incertae sedis</taxon>
        <taxon>Zoopagomycota</taxon>
        <taxon>Entomophthoromycotina</taxon>
        <taxon>Entomophthoromycetes</taxon>
        <taxon>Entomophthorales</taxon>
        <taxon>Ancylistaceae</taxon>
        <taxon>Conidiobolus</taxon>
    </lineage>
</organism>
<dbReference type="SMART" id="SM00020">
    <property type="entry name" value="Tryp_SPc"/>
    <property type="match status" value="1"/>
</dbReference>
<proteinExistence type="inferred from homology"/>
<dbReference type="SUPFAM" id="SSF50494">
    <property type="entry name" value="Trypsin-like serine proteases"/>
    <property type="match status" value="1"/>
</dbReference>
<dbReference type="InterPro" id="IPR018114">
    <property type="entry name" value="TRYPSIN_HIS"/>
</dbReference>
<keyword evidence="4" id="KW-0645">Protease</keyword>
<gene>
    <name evidence="4" type="ORF">CONCODRAFT_11831</name>
</gene>
<dbReference type="STRING" id="796925.A0A137NU73"/>
<dbReference type="InterPro" id="IPR043504">
    <property type="entry name" value="Peptidase_S1_PA_chymotrypsin"/>
</dbReference>
<evidence type="ECO:0000256" key="1">
    <source>
        <dbReference type="ARBA" id="ARBA00007664"/>
    </source>
</evidence>
<dbReference type="PANTHER" id="PTHR24276:SF98">
    <property type="entry name" value="FI18310P1-RELATED"/>
    <property type="match status" value="1"/>
</dbReference>
<protein>
    <submittedName>
        <fullName evidence="4">Putative trypsin-like serine protease</fullName>
    </submittedName>
</protein>
<dbReference type="EMBL" id="KQ964736">
    <property type="protein sequence ID" value="KXN66353.1"/>
    <property type="molecule type" value="Genomic_DNA"/>
</dbReference>
<dbReference type="PROSITE" id="PS00134">
    <property type="entry name" value="TRYPSIN_HIS"/>
    <property type="match status" value="1"/>
</dbReference>
<dbReference type="AlphaFoldDB" id="A0A137NU73"/>
<dbReference type="PRINTS" id="PR00722">
    <property type="entry name" value="CHYMOTRYPSIN"/>
</dbReference>
<dbReference type="InterPro" id="IPR009003">
    <property type="entry name" value="Peptidase_S1_PA"/>
</dbReference>
<evidence type="ECO:0000313" key="5">
    <source>
        <dbReference type="Proteomes" id="UP000070444"/>
    </source>
</evidence>
<keyword evidence="5" id="KW-1185">Reference proteome</keyword>
<dbReference type="Pfam" id="PF00089">
    <property type="entry name" value="Trypsin"/>
    <property type="match status" value="1"/>
</dbReference>
<dbReference type="InterPro" id="IPR001254">
    <property type="entry name" value="Trypsin_dom"/>
</dbReference>
<dbReference type="Proteomes" id="UP000070444">
    <property type="component" value="Unassembled WGS sequence"/>
</dbReference>
<accession>A0A137NU73</accession>
<reference evidence="4 5" key="1">
    <citation type="journal article" date="2015" name="Genome Biol. Evol.">
        <title>Phylogenomic analyses indicate that early fungi evolved digesting cell walls of algal ancestors of land plants.</title>
        <authorList>
            <person name="Chang Y."/>
            <person name="Wang S."/>
            <person name="Sekimoto S."/>
            <person name="Aerts A.L."/>
            <person name="Choi C."/>
            <person name="Clum A."/>
            <person name="LaButti K.M."/>
            <person name="Lindquist E.A."/>
            <person name="Yee Ngan C."/>
            <person name="Ohm R.A."/>
            <person name="Salamov A.A."/>
            <person name="Grigoriev I.V."/>
            <person name="Spatafora J.W."/>
            <person name="Berbee M.L."/>
        </authorList>
    </citation>
    <scope>NUCLEOTIDE SEQUENCE [LARGE SCALE GENOMIC DNA]</scope>
    <source>
        <strain evidence="4 5">NRRL 28638</strain>
    </source>
</reference>
<evidence type="ECO:0000259" key="3">
    <source>
        <dbReference type="PROSITE" id="PS50240"/>
    </source>
</evidence>
<dbReference type="GO" id="GO:0006508">
    <property type="term" value="P:proteolysis"/>
    <property type="evidence" value="ECO:0007669"/>
    <property type="project" value="UniProtKB-KW"/>
</dbReference>
<dbReference type="FunFam" id="2.40.10.10:FF:000068">
    <property type="entry name" value="transmembrane protease serine 2"/>
    <property type="match status" value="1"/>
</dbReference>
<dbReference type="InterPro" id="IPR001314">
    <property type="entry name" value="Peptidase_S1A"/>
</dbReference>
<dbReference type="GO" id="GO:0004252">
    <property type="term" value="F:serine-type endopeptidase activity"/>
    <property type="evidence" value="ECO:0007669"/>
    <property type="project" value="InterPro"/>
</dbReference>
<feature type="domain" description="Peptidase S1" evidence="3">
    <location>
        <begin position="10"/>
        <end position="242"/>
    </location>
</feature>
<dbReference type="InterPro" id="IPR050430">
    <property type="entry name" value="Peptidase_S1"/>
</dbReference>
<dbReference type="PANTHER" id="PTHR24276">
    <property type="entry name" value="POLYSERASE-RELATED"/>
    <property type="match status" value="1"/>
</dbReference>
<keyword evidence="2" id="KW-1015">Disulfide bond</keyword>
<sequence length="242" mass="26276">MNGTDIYDRIAGGRVVSPSFKYPFIVSLWFNGTPGCGGTLIAPNKIMTAAHCTVGSIKKWTAKIHRQDLTKTDADEKGMSFQIINRRFHPEFNNSTNENDVAVWTIWGNIKLPYYPQLDDGSGASSVGSYLNVIGWGSEYAKGPESAQLKEVYVPIVDQQTCQNNYNAPKYQYINPKVHVCAGYSEGKRDACTGDSGGPAFIETSSGANIVGVTSYGRGCALPNSPGVYTRVAGVKDWVLSQ</sequence>
<dbReference type="Gene3D" id="2.40.10.10">
    <property type="entry name" value="Trypsin-like serine proteases"/>
    <property type="match status" value="1"/>
</dbReference>
<name>A0A137NU73_CONC2</name>
<keyword evidence="4" id="KW-0378">Hydrolase</keyword>
<dbReference type="FunFam" id="2.40.10.10:FF:000002">
    <property type="entry name" value="Transmembrane protease serine"/>
    <property type="match status" value="1"/>
</dbReference>
<evidence type="ECO:0000256" key="2">
    <source>
        <dbReference type="ARBA" id="ARBA00023157"/>
    </source>
</evidence>
<dbReference type="CDD" id="cd00190">
    <property type="entry name" value="Tryp_SPc"/>
    <property type="match status" value="1"/>
</dbReference>